<sequence length="48" mass="5601">MQKMLMEDIGSEQASTQLLTWLFLSSNPIRPETSMRLIEDARMSSLQW</sequence>
<comment type="caution">
    <text evidence="1">The sequence shown here is derived from an EMBL/GenBank/DDBJ whole genome shotgun (WGS) entry which is preliminary data.</text>
</comment>
<reference evidence="1 2" key="1">
    <citation type="submission" date="2019-01" db="EMBL/GenBank/DDBJ databases">
        <title>Sequencing of cultivated peanut Arachis hypogaea provides insights into genome evolution and oil improvement.</title>
        <authorList>
            <person name="Chen X."/>
        </authorList>
    </citation>
    <scope>NUCLEOTIDE SEQUENCE [LARGE SCALE GENOMIC DNA]</scope>
    <source>
        <strain evidence="2">cv. Fuhuasheng</strain>
        <tissue evidence="1">Leaves</tissue>
    </source>
</reference>
<gene>
    <name evidence="1" type="ORF">Ahy_A05g025831</name>
</gene>
<name>A0A445D9L4_ARAHY</name>
<keyword evidence="2" id="KW-1185">Reference proteome</keyword>
<proteinExistence type="predicted"/>
<evidence type="ECO:0000313" key="2">
    <source>
        <dbReference type="Proteomes" id="UP000289738"/>
    </source>
</evidence>
<dbReference type="EMBL" id="SDMP01000005">
    <property type="protein sequence ID" value="RYR59861.1"/>
    <property type="molecule type" value="Genomic_DNA"/>
</dbReference>
<dbReference type="Proteomes" id="UP000289738">
    <property type="component" value="Chromosome A05"/>
</dbReference>
<dbReference type="AlphaFoldDB" id="A0A445D9L4"/>
<evidence type="ECO:0000313" key="1">
    <source>
        <dbReference type="EMBL" id="RYR59861.1"/>
    </source>
</evidence>
<protein>
    <submittedName>
        <fullName evidence="1">Uncharacterized protein</fullName>
    </submittedName>
</protein>
<organism evidence="1 2">
    <name type="scientific">Arachis hypogaea</name>
    <name type="common">Peanut</name>
    <dbReference type="NCBI Taxonomy" id="3818"/>
    <lineage>
        <taxon>Eukaryota</taxon>
        <taxon>Viridiplantae</taxon>
        <taxon>Streptophyta</taxon>
        <taxon>Embryophyta</taxon>
        <taxon>Tracheophyta</taxon>
        <taxon>Spermatophyta</taxon>
        <taxon>Magnoliopsida</taxon>
        <taxon>eudicotyledons</taxon>
        <taxon>Gunneridae</taxon>
        <taxon>Pentapetalae</taxon>
        <taxon>rosids</taxon>
        <taxon>fabids</taxon>
        <taxon>Fabales</taxon>
        <taxon>Fabaceae</taxon>
        <taxon>Papilionoideae</taxon>
        <taxon>50 kb inversion clade</taxon>
        <taxon>dalbergioids sensu lato</taxon>
        <taxon>Dalbergieae</taxon>
        <taxon>Pterocarpus clade</taxon>
        <taxon>Arachis</taxon>
    </lineage>
</organism>
<accession>A0A445D9L4</accession>